<evidence type="ECO:0000256" key="5">
    <source>
        <dbReference type="PROSITE-ProRule" id="PRU00335"/>
    </source>
</evidence>
<dbReference type="Pfam" id="PF00440">
    <property type="entry name" value="TetR_N"/>
    <property type="match status" value="1"/>
</dbReference>
<accession>A0ABD5Z6Q2</accession>
<comment type="caution">
    <text evidence="7">The sequence shown here is derived from an EMBL/GenBank/DDBJ whole genome shotgun (WGS) entry which is preliminary data.</text>
</comment>
<dbReference type="InterPro" id="IPR009057">
    <property type="entry name" value="Homeodomain-like_sf"/>
</dbReference>
<feature type="DNA-binding region" description="H-T-H motif" evidence="5">
    <location>
        <begin position="35"/>
        <end position="54"/>
    </location>
</feature>
<evidence type="ECO:0000313" key="8">
    <source>
        <dbReference type="Proteomes" id="UP001596447"/>
    </source>
</evidence>
<protein>
    <submittedName>
        <fullName evidence="7">TetR/AcrR family transcriptional regulator</fullName>
    </submittedName>
</protein>
<dbReference type="Gene3D" id="1.10.357.10">
    <property type="entry name" value="Tetracycline Repressor, domain 2"/>
    <property type="match status" value="1"/>
</dbReference>
<reference evidence="7 8" key="1">
    <citation type="journal article" date="2019" name="Int. J. Syst. Evol. Microbiol.">
        <title>The Global Catalogue of Microorganisms (GCM) 10K type strain sequencing project: providing services to taxonomists for standard genome sequencing and annotation.</title>
        <authorList>
            <consortium name="The Broad Institute Genomics Platform"/>
            <consortium name="The Broad Institute Genome Sequencing Center for Infectious Disease"/>
            <person name="Wu L."/>
            <person name="Ma J."/>
        </authorList>
    </citation>
    <scope>NUCLEOTIDE SEQUENCE [LARGE SCALE GENOMIC DNA]</scope>
    <source>
        <strain evidence="7 8">XZGYJ-43</strain>
    </source>
</reference>
<dbReference type="RefSeq" id="WP_279527454.1">
    <property type="nucleotide sequence ID" value="NZ_CP122312.1"/>
</dbReference>
<keyword evidence="8" id="KW-1185">Reference proteome</keyword>
<evidence type="ECO:0000313" key="7">
    <source>
        <dbReference type="EMBL" id="MFC7200680.1"/>
    </source>
</evidence>
<dbReference type="Proteomes" id="UP001596447">
    <property type="component" value="Unassembled WGS sequence"/>
</dbReference>
<dbReference type="InterPro" id="IPR039538">
    <property type="entry name" value="BetI_C"/>
</dbReference>
<dbReference type="InterPro" id="IPR001647">
    <property type="entry name" value="HTH_TetR"/>
</dbReference>
<sequence length="205" mass="24071">MADLPFFLRESSGTQEEIMKATYCALCEYGYSELTIQRIGEHFDKSKSLLYHHYENKDSLLLEFLQFILDEFQHSIPDNKEQRADERLNIILDRLHADTLSEEQQNFVRAMVELRAQAAHDDRYRSHFTHSDQQFHALLVDIIQDGIKENIFQRVEPERVAAFLLTCTNSAMLQHATSDNDYITHSREEIDIYINTRLMKNSSPQ</sequence>
<dbReference type="Pfam" id="PF13977">
    <property type="entry name" value="TetR_C_6"/>
    <property type="match status" value="1"/>
</dbReference>
<proteinExistence type="predicted"/>
<gene>
    <name evidence="7" type="ORF">ACFQJ9_14860</name>
</gene>
<dbReference type="InterPro" id="IPR050624">
    <property type="entry name" value="HTH-type_Tx_Regulator"/>
</dbReference>
<name>A0ABD5Z6Q2_9EURY</name>
<evidence type="ECO:0000256" key="4">
    <source>
        <dbReference type="ARBA" id="ARBA00023163"/>
    </source>
</evidence>
<evidence type="ECO:0000256" key="2">
    <source>
        <dbReference type="ARBA" id="ARBA00023015"/>
    </source>
</evidence>
<dbReference type="AlphaFoldDB" id="A0ABD5Z6Q2"/>
<keyword evidence="3 5" id="KW-0238">DNA-binding</keyword>
<dbReference type="PANTHER" id="PTHR43479:SF11">
    <property type="entry name" value="ACREF_ENVCD OPERON REPRESSOR-RELATED"/>
    <property type="match status" value="1"/>
</dbReference>
<dbReference type="PANTHER" id="PTHR43479">
    <property type="entry name" value="ACREF/ENVCD OPERON REPRESSOR-RELATED"/>
    <property type="match status" value="1"/>
</dbReference>
<keyword evidence="4" id="KW-0804">Transcription</keyword>
<dbReference type="PROSITE" id="PS50977">
    <property type="entry name" value="HTH_TETR_2"/>
    <property type="match status" value="1"/>
</dbReference>
<organism evidence="7 8">
    <name type="scientific">Halospeciosus flavus</name>
    <dbReference type="NCBI Taxonomy" id="3032283"/>
    <lineage>
        <taxon>Archaea</taxon>
        <taxon>Methanobacteriati</taxon>
        <taxon>Methanobacteriota</taxon>
        <taxon>Stenosarchaea group</taxon>
        <taxon>Halobacteria</taxon>
        <taxon>Halobacteriales</taxon>
        <taxon>Halobacteriaceae</taxon>
        <taxon>Halospeciosus</taxon>
    </lineage>
</organism>
<evidence type="ECO:0000259" key="6">
    <source>
        <dbReference type="PROSITE" id="PS50977"/>
    </source>
</evidence>
<keyword evidence="1" id="KW-0678">Repressor</keyword>
<keyword evidence="2" id="KW-0805">Transcription regulation</keyword>
<dbReference type="InterPro" id="IPR036271">
    <property type="entry name" value="Tet_transcr_reg_TetR-rel_C_sf"/>
</dbReference>
<evidence type="ECO:0000256" key="3">
    <source>
        <dbReference type="ARBA" id="ARBA00023125"/>
    </source>
</evidence>
<evidence type="ECO:0000256" key="1">
    <source>
        <dbReference type="ARBA" id="ARBA00022491"/>
    </source>
</evidence>
<feature type="domain" description="HTH tetR-type" evidence="6">
    <location>
        <begin position="12"/>
        <end position="72"/>
    </location>
</feature>
<dbReference type="SUPFAM" id="SSF46689">
    <property type="entry name" value="Homeodomain-like"/>
    <property type="match status" value="1"/>
</dbReference>
<dbReference type="EMBL" id="JBHTAR010000011">
    <property type="protein sequence ID" value="MFC7200680.1"/>
    <property type="molecule type" value="Genomic_DNA"/>
</dbReference>
<dbReference type="SUPFAM" id="SSF48498">
    <property type="entry name" value="Tetracyclin repressor-like, C-terminal domain"/>
    <property type="match status" value="1"/>
</dbReference>
<dbReference type="GO" id="GO:0003677">
    <property type="term" value="F:DNA binding"/>
    <property type="evidence" value="ECO:0007669"/>
    <property type="project" value="UniProtKB-UniRule"/>
</dbReference>